<dbReference type="AlphaFoldDB" id="A0A1C4ZE07"/>
<keyword evidence="2" id="KW-0285">Flavoprotein</keyword>
<dbReference type="InterPro" id="IPR016166">
    <property type="entry name" value="FAD-bd_PCMH"/>
</dbReference>
<dbReference type="InterPro" id="IPR016169">
    <property type="entry name" value="FAD-bd_PCMH_sub2"/>
</dbReference>
<dbReference type="InterPro" id="IPR004113">
    <property type="entry name" value="FAD-bd_oxidored_4_C"/>
</dbReference>
<dbReference type="GO" id="GO:0004458">
    <property type="term" value="F:D-lactate dehydrogenase (cytochrome) activity"/>
    <property type="evidence" value="ECO:0007669"/>
    <property type="project" value="TreeGrafter"/>
</dbReference>
<dbReference type="SUPFAM" id="SSF46548">
    <property type="entry name" value="alpha-helical ferredoxin"/>
    <property type="match status" value="1"/>
</dbReference>
<dbReference type="Pfam" id="PF02754">
    <property type="entry name" value="CCG"/>
    <property type="match status" value="1"/>
</dbReference>
<reference evidence="7" key="1">
    <citation type="submission" date="2016-06" db="EMBL/GenBank/DDBJ databases">
        <authorList>
            <person name="Varghese N."/>
            <person name="Submissions Spin"/>
        </authorList>
    </citation>
    <scope>NUCLEOTIDE SEQUENCE [LARGE SCALE GENOMIC DNA]</scope>
    <source>
        <strain evidence="7">DSM 43909</strain>
    </source>
</reference>
<dbReference type="GO" id="GO:0071949">
    <property type="term" value="F:FAD binding"/>
    <property type="evidence" value="ECO:0007669"/>
    <property type="project" value="InterPro"/>
</dbReference>
<evidence type="ECO:0000259" key="5">
    <source>
        <dbReference type="PROSITE" id="PS51387"/>
    </source>
</evidence>
<dbReference type="Pfam" id="PF13183">
    <property type="entry name" value="Fer4_8"/>
    <property type="match status" value="1"/>
</dbReference>
<evidence type="ECO:0000256" key="2">
    <source>
        <dbReference type="ARBA" id="ARBA00022630"/>
    </source>
</evidence>
<comment type="cofactor">
    <cofactor evidence="1">
        <name>FAD</name>
        <dbReference type="ChEBI" id="CHEBI:57692"/>
    </cofactor>
</comment>
<evidence type="ECO:0000256" key="3">
    <source>
        <dbReference type="ARBA" id="ARBA00022827"/>
    </source>
</evidence>
<sequence>MSVPAGAASRSGPPPPFAAELARELRAAVEGEVRFAAGDRALYAFDASIFRQLPIGVVLPRSAADVAAALAVCRRFGAPVFARGCGTALTGQSVNAAVCFDFSKYLNEIVALDPAGRRARVQPGVICDQLRDAAEVHGLTFGPDPATHDHATLGGMIGNNSCGTHSQMAGKTVDNIDELDVITYDGTRLRVGRTDERELERIIAAGGRRGAIYAGLRRIRDRYADVIRSGMPDIPRRVSGYNLDQLLPENGFHVARALVGSESTLALTLEAECRLVPSPPHRALVVLGYPDIASSGDDVAWLLSFAPIGLECTSRGVVENLRAKRMRVGDERLLPPGNAWLLVEFGGDTDVEASARARELAAALDSRPDAPSHRLYEDPAQQAGVWEIRRHSAGTTRMPIGLGGHPGWPNWEDAAVPPERLGDYLRGYTGLLDRFGYRAVFYGHWGQGCVHCRVNFDLRTADGIRRYREFMEQAADLVVSFGGSLSGEHGDGHGRAELWPKMFPAELMRAFAEFKRLWDPDGRMNPHKLIDPYPLDSHLREGAGYRPLELDTVFRYPADGGSFADAAGRCFGVGKCRHVTGGVMCPSFMVTREERHSTRGRARLLQEMADGTGSLTGGWRSPEVKEALDLCLACKGCRGDCPVQVDIATYKAEFLHHHYAGRLRPRQAYALGLINVWARLAAYAPTAVNAVTHAPLLHRLVKLAGGVAPDRDVPRFARRTFVDWFAGHRPRNPDAPPVLLWPDTFTNHFEPRIGVAAVTVLEEAGFRVVLPAPRLCCGRPLYDYGMLDLARRYLRRVLAVLAPEIEAGVPLVGLEPSCLTVFRDELTNLFPRDAQAQRLRAQSFTLAEFLNRYAPNWPLPRLERDALVQPHCHHHSVLGFADDAALLRRMRLRVRQPDAGCCGMAGSFGYEAGERYRVSVAAGERVLLPAVRAAGAETLVVADGFSCRGQIRGGTDRDGLHLAEVLALAIREGRQGPPGGYPERRLPEVATAGRGRARVLLGAGLLAAGALAVRRRSAARGAARDVARGAARGAGRG</sequence>
<evidence type="ECO:0000256" key="1">
    <source>
        <dbReference type="ARBA" id="ARBA00001974"/>
    </source>
</evidence>
<evidence type="ECO:0000256" key="4">
    <source>
        <dbReference type="ARBA" id="ARBA00023002"/>
    </source>
</evidence>
<dbReference type="SUPFAM" id="SSF55103">
    <property type="entry name" value="FAD-linked oxidases, C-terminal domain"/>
    <property type="match status" value="1"/>
</dbReference>
<dbReference type="RefSeq" id="WP_089008758.1">
    <property type="nucleotide sequence ID" value="NZ_LT607411.1"/>
</dbReference>
<dbReference type="Pfam" id="PF01565">
    <property type="entry name" value="FAD_binding_4"/>
    <property type="match status" value="1"/>
</dbReference>
<organism evidence="6 7">
    <name type="scientific">Micromonospora viridifaciens</name>
    <dbReference type="NCBI Taxonomy" id="1881"/>
    <lineage>
        <taxon>Bacteria</taxon>
        <taxon>Bacillati</taxon>
        <taxon>Actinomycetota</taxon>
        <taxon>Actinomycetes</taxon>
        <taxon>Micromonosporales</taxon>
        <taxon>Micromonosporaceae</taxon>
        <taxon>Micromonospora</taxon>
    </lineage>
</organism>
<dbReference type="Gene3D" id="3.30.465.10">
    <property type="match status" value="1"/>
</dbReference>
<keyword evidence="7" id="KW-1185">Reference proteome</keyword>
<dbReference type="Proteomes" id="UP000198242">
    <property type="component" value="Chromosome I"/>
</dbReference>
<proteinExistence type="predicted"/>
<dbReference type="PANTHER" id="PTHR11748">
    <property type="entry name" value="D-LACTATE DEHYDROGENASE"/>
    <property type="match status" value="1"/>
</dbReference>
<dbReference type="InterPro" id="IPR036318">
    <property type="entry name" value="FAD-bd_PCMH-like_sf"/>
</dbReference>
<dbReference type="Gene3D" id="3.30.43.10">
    <property type="entry name" value="Uridine Diphospho-n-acetylenolpyruvylglucosamine Reductase, domain 2"/>
    <property type="match status" value="1"/>
</dbReference>
<dbReference type="PANTHER" id="PTHR11748:SF119">
    <property type="entry name" value="D-2-HYDROXYGLUTARATE DEHYDROGENASE"/>
    <property type="match status" value="1"/>
</dbReference>
<dbReference type="PROSITE" id="PS51387">
    <property type="entry name" value="FAD_PCMH"/>
    <property type="match status" value="1"/>
</dbReference>
<name>A0A1C4ZE07_MICVI</name>
<dbReference type="InterPro" id="IPR017896">
    <property type="entry name" value="4Fe4S_Fe-S-bd"/>
</dbReference>
<dbReference type="GO" id="GO:1903457">
    <property type="term" value="P:lactate catabolic process"/>
    <property type="evidence" value="ECO:0007669"/>
    <property type="project" value="TreeGrafter"/>
</dbReference>
<evidence type="ECO:0000313" key="6">
    <source>
        <dbReference type="EMBL" id="SCF31086.1"/>
    </source>
</evidence>
<dbReference type="InterPro" id="IPR004017">
    <property type="entry name" value="Cys_rich_dom"/>
</dbReference>
<dbReference type="GO" id="GO:0008720">
    <property type="term" value="F:D-lactate dehydrogenase (NAD+) activity"/>
    <property type="evidence" value="ECO:0007669"/>
    <property type="project" value="TreeGrafter"/>
</dbReference>
<keyword evidence="4" id="KW-0560">Oxidoreductase</keyword>
<dbReference type="OrthoDB" id="9770306at2"/>
<feature type="domain" description="FAD-binding PCMH-type" evidence="5">
    <location>
        <begin position="50"/>
        <end position="278"/>
    </location>
</feature>
<dbReference type="InterPro" id="IPR016164">
    <property type="entry name" value="FAD-linked_Oxase-like_C"/>
</dbReference>
<evidence type="ECO:0000313" key="7">
    <source>
        <dbReference type="Proteomes" id="UP000198242"/>
    </source>
</evidence>
<dbReference type="Pfam" id="PF02913">
    <property type="entry name" value="FAD-oxidase_C"/>
    <property type="match status" value="1"/>
</dbReference>
<protein>
    <submittedName>
        <fullName evidence="6">FAD/FMN-containing dehydrogenase</fullName>
    </submittedName>
</protein>
<keyword evidence="3" id="KW-0274">FAD</keyword>
<dbReference type="SUPFAM" id="SSF56176">
    <property type="entry name" value="FAD-binding/transporter-associated domain-like"/>
    <property type="match status" value="1"/>
</dbReference>
<dbReference type="Gene3D" id="3.30.70.2740">
    <property type="match status" value="1"/>
</dbReference>
<dbReference type="EMBL" id="LT607411">
    <property type="protein sequence ID" value="SCF31086.1"/>
    <property type="molecule type" value="Genomic_DNA"/>
</dbReference>
<dbReference type="InterPro" id="IPR006094">
    <property type="entry name" value="Oxid_FAD_bind_N"/>
</dbReference>
<accession>A0A1C4ZE07</accession>
<gene>
    <name evidence="6" type="ORF">GA0074695_5442</name>
</gene>
<dbReference type="InterPro" id="IPR016167">
    <property type="entry name" value="FAD-bd_PCMH_sub1"/>
</dbReference>